<feature type="compositionally biased region" description="Polar residues" evidence="1">
    <location>
        <begin position="128"/>
        <end position="140"/>
    </location>
</feature>
<evidence type="ECO:0000313" key="2">
    <source>
        <dbReference type="EMBL" id="KAF4628175.1"/>
    </source>
</evidence>
<sequence>MKRSVKDSPFLIADKISSGRNIPLLPKGHKRGTPERSHPDTGTSHRQRLNTSSEYEDCDSPGCRATHNGHKPYRHSIKCIEKTHLQEETDNGYVADTSRFEDPTQPSSFFSQSNTSRSQSHLSYGMTRPTSATSYTNNANSTIKNDQYDYVECHGYPRTSHELHGSGNPISTGVVGECQHCFDDCHCAACQSTHHSVRCCLHKDHQAILHHHESPPDEVSCFDSELPATLARTSGMRLVGTPTRTVDTVIPPGRRKKTPVPAQLEDSVKPSSYYELTTKPLVDTTRSLSTEKKSALFKEESEAPTPPPWVSLPRDISKSVPSRTPKENMARRGREALTSTTPTVSTKFVIKGALPPSMTSNKSTFPLIVSRAETETLTQMEKSNMHAQHGPASRRHSYIGHDTVSFSRGNTRRIGSVSTQGSMKALRKISSLFQLREKNSISLLNQRLLEHQEDLRHLAQECESRANALPSGEGGIQETDALKRQIRIRQAERPASENSDGSKAKKRLRLRAAGPRPNSVAVSEKSKSSQSHVLSDEETLFEEQNEIVSMIAFDSWVGLPDRPQEPHECIWKRLFLDEQIGKEEYDGSKEKDCGVKGVTVLIHFEGRADMVLKADLRGSGRLAIARV</sequence>
<feature type="compositionally biased region" description="Polar residues" evidence="1">
    <location>
        <begin position="40"/>
        <end position="53"/>
    </location>
</feature>
<keyword evidence="3" id="KW-1185">Reference proteome</keyword>
<dbReference type="EMBL" id="JAAMPI010000850">
    <property type="protein sequence ID" value="KAF4628175.1"/>
    <property type="molecule type" value="Genomic_DNA"/>
</dbReference>
<protein>
    <submittedName>
        <fullName evidence="2">Uncharacterized protein</fullName>
    </submittedName>
</protein>
<feature type="region of interest" description="Disordered" evidence="1">
    <location>
        <begin position="103"/>
        <end position="140"/>
    </location>
</feature>
<name>A0A8H4RDM2_9HELO</name>
<gene>
    <name evidence="2" type="ORF">G7Y89_g9976</name>
</gene>
<feature type="region of interest" description="Disordered" evidence="1">
    <location>
        <begin position="1"/>
        <end position="70"/>
    </location>
</feature>
<feature type="region of interest" description="Disordered" evidence="1">
    <location>
        <begin position="295"/>
        <end position="333"/>
    </location>
</feature>
<accession>A0A8H4RDM2</accession>
<reference evidence="2 3" key="1">
    <citation type="submission" date="2020-03" db="EMBL/GenBank/DDBJ databases">
        <title>Draft Genome Sequence of Cudoniella acicularis.</title>
        <authorList>
            <person name="Buettner E."/>
            <person name="Kellner H."/>
        </authorList>
    </citation>
    <scope>NUCLEOTIDE SEQUENCE [LARGE SCALE GENOMIC DNA]</scope>
    <source>
        <strain evidence="2 3">DSM 108380</strain>
    </source>
</reference>
<feature type="compositionally biased region" description="Low complexity" evidence="1">
    <location>
        <begin position="103"/>
        <end position="120"/>
    </location>
</feature>
<organism evidence="2 3">
    <name type="scientific">Cudoniella acicularis</name>
    <dbReference type="NCBI Taxonomy" id="354080"/>
    <lineage>
        <taxon>Eukaryota</taxon>
        <taxon>Fungi</taxon>
        <taxon>Dikarya</taxon>
        <taxon>Ascomycota</taxon>
        <taxon>Pezizomycotina</taxon>
        <taxon>Leotiomycetes</taxon>
        <taxon>Helotiales</taxon>
        <taxon>Tricladiaceae</taxon>
        <taxon>Cudoniella</taxon>
    </lineage>
</organism>
<dbReference type="AlphaFoldDB" id="A0A8H4RDM2"/>
<evidence type="ECO:0000256" key="1">
    <source>
        <dbReference type="SAM" id="MobiDB-lite"/>
    </source>
</evidence>
<feature type="region of interest" description="Disordered" evidence="1">
    <location>
        <begin position="243"/>
        <end position="265"/>
    </location>
</feature>
<comment type="caution">
    <text evidence="2">The sequence shown here is derived from an EMBL/GenBank/DDBJ whole genome shotgun (WGS) entry which is preliminary data.</text>
</comment>
<dbReference type="Proteomes" id="UP000566819">
    <property type="component" value="Unassembled WGS sequence"/>
</dbReference>
<feature type="compositionally biased region" description="Basic and acidic residues" evidence="1">
    <location>
        <begin position="324"/>
        <end position="333"/>
    </location>
</feature>
<proteinExistence type="predicted"/>
<feature type="compositionally biased region" description="Basic and acidic residues" evidence="1">
    <location>
        <begin position="489"/>
        <end position="503"/>
    </location>
</feature>
<feature type="region of interest" description="Disordered" evidence="1">
    <location>
        <begin position="489"/>
        <end position="538"/>
    </location>
</feature>
<evidence type="ECO:0000313" key="3">
    <source>
        <dbReference type="Proteomes" id="UP000566819"/>
    </source>
</evidence>
<dbReference type="OrthoDB" id="3524371at2759"/>